<protein>
    <submittedName>
        <fullName evidence="1">Uncharacterized protein</fullName>
    </submittedName>
</protein>
<organism evidence="1 2">
    <name type="scientific">Clohesyomyces aquaticus</name>
    <dbReference type="NCBI Taxonomy" id="1231657"/>
    <lineage>
        <taxon>Eukaryota</taxon>
        <taxon>Fungi</taxon>
        <taxon>Dikarya</taxon>
        <taxon>Ascomycota</taxon>
        <taxon>Pezizomycotina</taxon>
        <taxon>Dothideomycetes</taxon>
        <taxon>Pleosporomycetidae</taxon>
        <taxon>Pleosporales</taxon>
        <taxon>Lindgomycetaceae</taxon>
        <taxon>Clohesyomyces</taxon>
    </lineage>
</organism>
<reference evidence="1 2" key="1">
    <citation type="submission" date="2016-07" db="EMBL/GenBank/DDBJ databases">
        <title>Pervasive Adenine N6-methylation of Active Genes in Fungi.</title>
        <authorList>
            <consortium name="DOE Joint Genome Institute"/>
            <person name="Mondo S.J."/>
            <person name="Dannebaum R.O."/>
            <person name="Kuo R.C."/>
            <person name="Labutti K."/>
            <person name="Haridas S."/>
            <person name="Kuo A."/>
            <person name="Salamov A."/>
            <person name="Ahrendt S.R."/>
            <person name="Lipzen A."/>
            <person name="Sullivan W."/>
            <person name="Andreopoulos W.B."/>
            <person name="Clum A."/>
            <person name="Lindquist E."/>
            <person name="Daum C."/>
            <person name="Ramamoorthy G.K."/>
            <person name="Gryganskyi A."/>
            <person name="Culley D."/>
            <person name="Magnuson J.K."/>
            <person name="James T.Y."/>
            <person name="O'Malley M.A."/>
            <person name="Stajich J.E."/>
            <person name="Spatafora J.W."/>
            <person name="Visel A."/>
            <person name="Grigoriev I.V."/>
        </authorList>
    </citation>
    <scope>NUCLEOTIDE SEQUENCE [LARGE SCALE GENOMIC DNA]</scope>
    <source>
        <strain evidence="1 2">CBS 115471</strain>
    </source>
</reference>
<dbReference type="AlphaFoldDB" id="A0A1Y2A4C7"/>
<dbReference type="Proteomes" id="UP000193144">
    <property type="component" value="Unassembled WGS sequence"/>
</dbReference>
<gene>
    <name evidence="1" type="ORF">BCR34DRAFT_597135</name>
</gene>
<evidence type="ECO:0000313" key="1">
    <source>
        <dbReference type="EMBL" id="ORY17348.1"/>
    </source>
</evidence>
<evidence type="ECO:0000313" key="2">
    <source>
        <dbReference type="Proteomes" id="UP000193144"/>
    </source>
</evidence>
<name>A0A1Y2A4C7_9PLEO</name>
<dbReference type="EMBL" id="MCFA01000013">
    <property type="protein sequence ID" value="ORY17348.1"/>
    <property type="molecule type" value="Genomic_DNA"/>
</dbReference>
<accession>A0A1Y2A4C7</accession>
<dbReference type="OrthoDB" id="2241241at2759"/>
<sequence length="110" mass="12203">MHLLEDHKILSSHQQPSEALLLAQGKEEDTRTICVRASTFFIPIARPNVCLQWAQVEEAGILVSVFLVSFAFALDKAIRVPSIVPLATSPFNYHYQLATTNTLAAIALKR</sequence>
<keyword evidence="2" id="KW-1185">Reference proteome</keyword>
<proteinExistence type="predicted"/>
<comment type="caution">
    <text evidence="1">The sequence shown here is derived from an EMBL/GenBank/DDBJ whole genome shotgun (WGS) entry which is preliminary data.</text>
</comment>